<dbReference type="AlphaFoldDB" id="A0A3B0YFS8"/>
<gene>
    <name evidence="1" type="ORF">MNBD_GAMMA12-2903</name>
</gene>
<evidence type="ECO:0000313" key="1">
    <source>
        <dbReference type="EMBL" id="VAW74192.1"/>
    </source>
</evidence>
<organism evidence="1">
    <name type="scientific">hydrothermal vent metagenome</name>
    <dbReference type="NCBI Taxonomy" id="652676"/>
    <lineage>
        <taxon>unclassified sequences</taxon>
        <taxon>metagenomes</taxon>
        <taxon>ecological metagenomes</taxon>
    </lineage>
</organism>
<accession>A0A3B0YFS8</accession>
<reference evidence="1" key="1">
    <citation type="submission" date="2018-06" db="EMBL/GenBank/DDBJ databases">
        <authorList>
            <person name="Zhirakovskaya E."/>
        </authorList>
    </citation>
    <scope>NUCLEOTIDE SEQUENCE</scope>
</reference>
<protein>
    <submittedName>
        <fullName evidence="1">Uncharacterized protein</fullName>
    </submittedName>
</protein>
<proteinExistence type="predicted"/>
<name>A0A3B0YFS8_9ZZZZ</name>
<dbReference type="EMBL" id="UOFL01000053">
    <property type="protein sequence ID" value="VAW74192.1"/>
    <property type="molecule type" value="Genomic_DNA"/>
</dbReference>
<sequence>MLANIVDYTDSFLKTSKVTTSPSLDIRRGKFVVLEHNEEEVCIFSPIQQSEFHANIVERYITAKGVQGHYNNKQDKYYIEDDSWTILGGGYWEYIVPESRATLFGKSLAYGGLMLEPLIKELMEFEAFDGANIFCA</sequence>